<dbReference type="EMBL" id="JAAGBB010000005">
    <property type="protein sequence ID" value="MBR0663784.1"/>
    <property type="molecule type" value="Genomic_DNA"/>
</dbReference>
<feature type="transmembrane region" description="Helical" evidence="1">
    <location>
        <begin position="77"/>
        <end position="100"/>
    </location>
</feature>
<comment type="caution">
    <text evidence="2">The sequence shown here is derived from an EMBL/GenBank/DDBJ whole genome shotgun (WGS) entry which is preliminary data.</text>
</comment>
<dbReference type="Proteomes" id="UP001196870">
    <property type="component" value="Unassembled WGS sequence"/>
</dbReference>
<gene>
    <name evidence="2" type="ORF">GXW71_05375</name>
</gene>
<evidence type="ECO:0008006" key="4">
    <source>
        <dbReference type="Google" id="ProtNLM"/>
    </source>
</evidence>
<proteinExistence type="predicted"/>
<keyword evidence="3" id="KW-1185">Reference proteome</keyword>
<accession>A0ABS5EU16</accession>
<keyword evidence="1" id="KW-0812">Transmembrane</keyword>
<protein>
    <recommendedName>
        <fullName evidence="4">Glycosyltransferase RgtA/B/C/D-like domain-containing protein</fullName>
    </recommendedName>
</protein>
<evidence type="ECO:0000313" key="3">
    <source>
        <dbReference type="Proteomes" id="UP001196870"/>
    </source>
</evidence>
<evidence type="ECO:0000256" key="1">
    <source>
        <dbReference type="SAM" id="Phobius"/>
    </source>
</evidence>
<keyword evidence="1" id="KW-0472">Membrane</keyword>
<feature type="transmembrane region" description="Helical" evidence="1">
    <location>
        <begin position="159"/>
        <end position="183"/>
    </location>
</feature>
<feature type="transmembrane region" description="Helical" evidence="1">
    <location>
        <begin position="195"/>
        <end position="217"/>
    </location>
</feature>
<name>A0ABS5EU16_9PROT</name>
<dbReference type="RefSeq" id="WP_211851381.1">
    <property type="nucleotide sequence ID" value="NZ_JAAGBB010000005.1"/>
</dbReference>
<reference evidence="3" key="1">
    <citation type="journal article" date="2021" name="Syst. Appl. Microbiol.">
        <title>Roseomonas hellenica sp. nov., isolated from roots of wild-growing Alkanna tinctoria.</title>
        <authorList>
            <person name="Rat A."/>
            <person name="Naranjo H.D."/>
            <person name="Lebbe L."/>
            <person name="Cnockaert M."/>
            <person name="Krigas N."/>
            <person name="Grigoriadou K."/>
            <person name="Maloupa E."/>
            <person name="Willems A."/>
        </authorList>
    </citation>
    <scope>NUCLEOTIDE SEQUENCE [LARGE SCALE GENOMIC DNA]</scope>
    <source>
        <strain evidence="3">LMG 31523</strain>
    </source>
</reference>
<feature type="transmembrane region" description="Helical" evidence="1">
    <location>
        <begin position="229"/>
        <end position="252"/>
    </location>
</feature>
<evidence type="ECO:0000313" key="2">
    <source>
        <dbReference type="EMBL" id="MBR0663784.1"/>
    </source>
</evidence>
<feature type="transmembrane region" description="Helical" evidence="1">
    <location>
        <begin position="259"/>
        <end position="281"/>
    </location>
</feature>
<feature type="transmembrane region" description="Helical" evidence="1">
    <location>
        <begin position="293"/>
        <end position="311"/>
    </location>
</feature>
<keyword evidence="1" id="KW-1133">Transmembrane helix</keyword>
<organism evidence="2 3">
    <name type="scientific">Plastoroseomonas hellenica</name>
    <dbReference type="NCBI Taxonomy" id="2687306"/>
    <lineage>
        <taxon>Bacteria</taxon>
        <taxon>Pseudomonadati</taxon>
        <taxon>Pseudomonadota</taxon>
        <taxon>Alphaproteobacteria</taxon>
        <taxon>Acetobacterales</taxon>
        <taxon>Acetobacteraceae</taxon>
        <taxon>Plastoroseomonas</taxon>
    </lineage>
</organism>
<sequence>MNGMPSRDQAWARALAIAAVLLLSIWSGRQLFLDGANFVVQPLLDPFWFPQPTPRRFFAVMWSTGALRLLGLIDPDAVVPGTMLFGAAVYALILVPVVAICRSGLDDALRHALLAVFLSGTLLLANFPVTELLFALALTTLFTLYTLHPADDPKGWKRLAAAFFLVASYETIVLSNIVLALAARRSGAQDGSAGWVRRTTLGLLCFGPLFQIGFYLVNPEPSGGDVLNAHVIVLAALLGGQLLLSLVAIRLFQHRPVIVIALAAAAFVLPVALLLVGQGLYLRTRLFQYAYPSRVYTVGLSILIAMAPLLLDQRRWSWPRRGLDWLGGSLRGLSLTMVALFAGTSILSSVDAYRYRSGLEKTLSQLSGIVLDVSVCDLCMEPRRFGLPDLGYPWIWTLYSMAHTMRRQDQPAVVLIVPEALTDEDISRAEVERFYAREAAQRRPPG</sequence>
<feature type="transmembrane region" description="Helical" evidence="1">
    <location>
        <begin position="112"/>
        <end position="139"/>
    </location>
</feature>